<proteinExistence type="predicted"/>
<dbReference type="WBParaSite" id="BTMF_0000447901-mRNA-1">
    <property type="protein sequence ID" value="BTMF_0000447901-mRNA-1"/>
    <property type="gene ID" value="BTMF_0000447901"/>
</dbReference>
<dbReference type="GO" id="GO:0003676">
    <property type="term" value="F:nucleic acid binding"/>
    <property type="evidence" value="ECO:0007669"/>
    <property type="project" value="InterPro"/>
</dbReference>
<gene>
    <name evidence="2" type="ORF">BTMF_LOCUS3775</name>
</gene>
<reference evidence="4" key="1">
    <citation type="submission" date="2017-02" db="UniProtKB">
        <authorList>
            <consortium name="WormBaseParasite"/>
        </authorList>
    </citation>
    <scope>IDENTIFICATION</scope>
</reference>
<dbReference type="Pfam" id="PF01336">
    <property type="entry name" value="tRNA_anti-codon"/>
    <property type="match status" value="1"/>
</dbReference>
<reference evidence="2 3" key="2">
    <citation type="submission" date="2018-11" db="EMBL/GenBank/DDBJ databases">
        <authorList>
            <consortium name="Pathogen Informatics"/>
        </authorList>
    </citation>
    <scope>NUCLEOTIDE SEQUENCE [LARGE SCALE GENOMIC DNA]</scope>
</reference>
<evidence type="ECO:0000313" key="4">
    <source>
        <dbReference type="WBParaSite" id="BTMF_0000447901-mRNA-1"/>
    </source>
</evidence>
<name>A0A0R3QDP3_9BILA</name>
<feature type="domain" description="OB" evidence="1">
    <location>
        <begin position="17"/>
        <end position="76"/>
    </location>
</feature>
<sequence length="175" mass="19587">MATLTPIKDLQPQLNNVTIEGVIQNKSALSPMKRKGDWYFFYLQDGKGESIRVAAFGEPATDTFQKITNGDTVRLTKMNIQENVYNSQRRLQAVMSKGSEVIIATKALQIQTKYTNIKDLSGKEDIVNVRGLVLNVRADTRMISSTNAIKDVCIVSIKDETGSIDVTFWDHLQFA</sequence>
<dbReference type="SUPFAM" id="SSF50249">
    <property type="entry name" value="Nucleic acid-binding proteins"/>
    <property type="match status" value="2"/>
</dbReference>
<evidence type="ECO:0000313" key="3">
    <source>
        <dbReference type="Proteomes" id="UP000280834"/>
    </source>
</evidence>
<protein>
    <submittedName>
        <fullName evidence="4">OB domain-containing protein</fullName>
    </submittedName>
</protein>
<dbReference type="Gene3D" id="2.40.50.140">
    <property type="entry name" value="Nucleic acid-binding proteins"/>
    <property type="match status" value="2"/>
</dbReference>
<keyword evidence="3" id="KW-1185">Reference proteome</keyword>
<dbReference type="InterPro" id="IPR012340">
    <property type="entry name" value="NA-bd_OB-fold"/>
</dbReference>
<evidence type="ECO:0000259" key="1">
    <source>
        <dbReference type="Pfam" id="PF01336"/>
    </source>
</evidence>
<dbReference type="Proteomes" id="UP000280834">
    <property type="component" value="Unassembled WGS sequence"/>
</dbReference>
<organism evidence="4">
    <name type="scientific">Brugia timori</name>
    <dbReference type="NCBI Taxonomy" id="42155"/>
    <lineage>
        <taxon>Eukaryota</taxon>
        <taxon>Metazoa</taxon>
        <taxon>Ecdysozoa</taxon>
        <taxon>Nematoda</taxon>
        <taxon>Chromadorea</taxon>
        <taxon>Rhabditida</taxon>
        <taxon>Spirurina</taxon>
        <taxon>Spiruromorpha</taxon>
        <taxon>Filarioidea</taxon>
        <taxon>Onchocercidae</taxon>
        <taxon>Brugia</taxon>
    </lineage>
</organism>
<dbReference type="AlphaFoldDB" id="A0A0R3QDP3"/>
<accession>A0A0R3QDP3</accession>
<evidence type="ECO:0000313" key="2">
    <source>
        <dbReference type="EMBL" id="VDO15484.1"/>
    </source>
</evidence>
<dbReference type="InterPro" id="IPR004365">
    <property type="entry name" value="NA-bd_OB_tRNA"/>
</dbReference>
<dbReference type="EMBL" id="UZAG01003526">
    <property type="protein sequence ID" value="VDO15484.1"/>
    <property type="molecule type" value="Genomic_DNA"/>
</dbReference>